<evidence type="ECO:0000256" key="3">
    <source>
        <dbReference type="ARBA" id="ARBA00023274"/>
    </source>
</evidence>
<dbReference type="OrthoDB" id="9812008at2"/>
<dbReference type="STRING" id="1265.SAMN02910280_2803"/>
<dbReference type="PANTHER" id="PTHR13479">
    <property type="entry name" value="30S RIBOSOMAL PROTEIN S18"/>
    <property type="match status" value="1"/>
</dbReference>
<comment type="caution">
    <text evidence="6">The sequence shown here is derived from an EMBL/GenBank/DDBJ whole genome shotgun (WGS) entry which is preliminary data.</text>
</comment>
<proteinExistence type="inferred from homology"/>
<dbReference type="GO" id="GO:0006412">
    <property type="term" value="P:translation"/>
    <property type="evidence" value="ECO:0007669"/>
    <property type="project" value="UniProtKB-UniRule"/>
</dbReference>
<keyword evidence="4" id="KW-0694">RNA-binding</keyword>
<dbReference type="AlphaFoldDB" id="A0A315XYH4"/>
<keyword evidence="4" id="KW-0699">rRNA-binding</keyword>
<dbReference type="PRINTS" id="PR00974">
    <property type="entry name" value="RIBOSOMALS18"/>
</dbReference>
<comment type="subunit">
    <text evidence="4">Part of the 30S ribosomal subunit. Forms a tight heterodimer with protein bS6.</text>
</comment>
<evidence type="ECO:0000256" key="2">
    <source>
        <dbReference type="ARBA" id="ARBA00022980"/>
    </source>
</evidence>
<evidence type="ECO:0000256" key="5">
    <source>
        <dbReference type="RuleBase" id="RU003910"/>
    </source>
</evidence>
<accession>A0A315XYH4</accession>
<gene>
    <name evidence="4" type="primary">rpsR</name>
    <name evidence="6" type="ORF">IE37_02364</name>
</gene>
<keyword evidence="3 4" id="KW-0687">Ribonucleoprotein</keyword>
<organism evidence="6 7">
    <name type="scientific">Ruminococcus flavefaciens</name>
    <dbReference type="NCBI Taxonomy" id="1265"/>
    <lineage>
        <taxon>Bacteria</taxon>
        <taxon>Bacillati</taxon>
        <taxon>Bacillota</taxon>
        <taxon>Clostridia</taxon>
        <taxon>Eubacteriales</taxon>
        <taxon>Oscillospiraceae</taxon>
        <taxon>Ruminococcus</taxon>
    </lineage>
</organism>
<dbReference type="PANTHER" id="PTHR13479:SF40">
    <property type="entry name" value="SMALL RIBOSOMAL SUBUNIT PROTEIN BS18M"/>
    <property type="match status" value="1"/>
</dbReference>
<dbReference type="NCBIfam" id="TIGR00165">
    <property type="entry name" value="S18"/>
    <property type="match status" value="1"/>
</dbReference>
<evidence type="ECO:0000256" key="1">
    <source>
        <dbReference type="ARBA" id="ARBA00005589"/>
    </source>
</evidence>
<dbReference type="GO" id="GO:0070181">
    <property type="term" value="F:small ribosomal subunit rRNA binding"/>
    <property type="evidence" value="ECO:0007669"/>
    <property type="project" value="TreeGrafter"/>
</dbReference>
<dbReference type="Gene3D" id="4.10.640.10">
    <property type="entry name" value="Ribosomal protein S18"/>
    <property type="match status" value="1"/>
</dbReference>
<dbReference type="SUPFAM" id="SSF46911">
    <property type="entry name" value="Ribosomal protein S18"/>
    <property type="match status" value="1"/>
</dbReference>
<evidence type="ECO:0000313" key="6">
    <source>
        <dbReference type="EMBL" id="PWJ11601.1"/>
    </source>
</evidence>
<dbReference type="InterPro" id="IPR036870">
    <property type="entry name" value="Ribosomal_bS18_sf"/>
</dbReference>
<dbReference type="HAMAP" id="MF_00270">
    <property type="entry name" value="Ribosomal_bS18"/>
    <property type="match status" value="1"/>
</dbReference>
<reference evidence="6 7" key="1">
    <citation type="submission" date="2018-05" db="EMBL/GenBank/DDBJ databases">
        <title>The Hungate 1000. A catalogue of reference genomes from the rumen microbiome.</title>
        <authorList>
            <person name="Kelly W."/>
        </authorList>
    </citation>
    <scope>NUCLEOTIDE SEQUENCE [LARGE SCALE GENOMIC DNA]</scope>
    <source>
        <strain evidence="6 7">SAb67</strain>
    </source>
</reference>
<name>A0A315XYH4_RUMFL</name>
<evidence type="ECO:0000313" key="7">
    <source>
        <dbReference type="Proteomes" id="UP000245720"/>
    </source>
</evidence>
<sequence length="80" mass="9475">MEKERNSRPSKKPRKKVCMFCADRIEKIDYKDLAKLRKCMTERAKILPRRVTGTCAYHQRELTVAIKRARHIALLPYISD</sequence>
<dbReference type="RefSeq" id="WP_028519264.1">
    <property type="nucleotide sequence ID" value="NZ_CACVSX010000053.1"/>
</dbReference>
<dbReference type="EMBL" id="QGDI01000009">
    <property type="protein sequence ID" value="PWJ11601.1"/>
    <property type="molecule type" value="Genomic_DNA"/>
</dbReference>
<dbReference type="InterPro" id="IPR001648">
    <property type="entry name" value="Ribosomal_bS18"/>
</dbReference>
<protein>
    <recommendedName>
        <fullName evidence="4">Small ribosomal subunit protein bS18</fullName>
    </recommendedName>
</protein>
<dbReference type="Proteomes" id="UP000245720">
    <property type="component" value="Unassembled WGS sequence"/>
</dbReference>
<comment type="function">
    <text evidence="4">Binds as a heterodimer with protein bS6 to the central domain of the 16S rRNA, where it helps stabilize the platform of the 30S subunit.</text>
</comment>
<comment type="similarity">
    <text evidence="1 4 5">Belongs to the bacterial ribosomal protein bS18 family.</text>
</comment>
<dbReference type="Pfam" id="PF01084">
    <property type="entry name" value="Ribosomal_S18"/>
    <property type="match status" value="1"/>
</dbReference>
<dbReference type="GO" id="GO:0022627">
    <property type="term" value="C:cytosolic small ribosomal subunit"/>
    <property type="evidence" value="ECO:0007669"/>
    <property type="project" value="TreeGrafter"/>
</dbReference>
<dbReference type="GO" id="GO:0003735">
    <property type="term" value="F:structural constituent of ribosome"/>
    <property type="evidence" value="ECO:0007669"/>
    <property type="project" value="InterPro"/>
</dbReference>
<keyword evidence="2 4" id="KW-0689">Ribosomal protein</keyword>
<evidence type="ECO:0000256" key="4">
    <source>
        <dbReference type="HAMAP-Rule" id="MF_00270"/>
    </source>
</evidence>